<accession>A0ABQ0PAA2</accession>
<evidence type="ECO:0000256" key="1">
    <source>
        <dbReference type="SAM" id="SignalP"/>
    </source>
</evidence>
<sequence>MIRRAWLVGLLALAACTAMPERARTALVGQPRSAVLSCMGVPDRQEQWGGIETLTWRQDQPVQGPFDIKGPLSLELSLGGHGTCRATVTIRSGRVASVVYSGPSATLLGRNGACAGLVRGCVHLTEGLQGETR</sequence>
<evidence type="ECO:0000313" key="2">
    <source>
        <dbReference type="EMBL" id="GBQ28459.1"/>
    </source>
</evidence>
<protein>
    <submittedName>
        <fullName evidence="2">Uncharacterized protein</fullName>
    </submittedName>
</protein>
<keyword evidence="3" id="KW-1185">Reference proteome</keyword>
<dbReference type="Proteomes" id="UP001060895">
    <property type="component" value="Unassembled WGS sequence"/>
</dbReference>
<name>A0ABQ0PAA2_9PROT</name>
<proteinExistence type="predicted"/>
<evidence type="ECO:0000313" key="3">
    <source>
        <dbReference type="Proteomes" id="UP001060895"/>
    </source>
</evidence>
<comment type="caution">
    <text evidence="2">The sequence shown here is derived from an EMBL/GenBank/DDBJ whole genome shotgun (WGS) entry which is preliminary data.</text>
</comment>
<feature type="chain" id="PRO_5047280986" evidence="1">
    <location>
        <begin position="21"/>
        <end position="133"/>
    </location>
</feature>
<dbReference type="EMBL" id="BAQP01000264">
    <property type="protein sequence ID" value="GBQ28459.1"/>
    <property type="molecule type" value="Genomic_DNA"/>
</dbReference>
<keyword evidence="1" id="KW-0732">Signal</keyword>
<dbReference type="RefSeq" id="WP_182996598.1">
    <property type="nucleotide sequence ID" value="NZ_BAQP01000264.1"/>
</dbReference>
<dbReference type="PROSITE" id="PS51257">
    <property type="entry name" value="PROKAR_LIPOPROTEIN"/>
    <property type="match status" value="1"/>
</dbReference>
<organism evidence="2 3">
    <name type="scientific">Gluconacetobacter sacchari DSM 12717</name>
    <dbReference type="NCBI Taxonomy" id="1307940"/>
    <lineage>
        <taxon>Bacteria</taxon>
        <taxon>Pseudomonadati</taxon>
        <taxon>Pseudomonadota</taxon>
        <taxon>Alphaproteobacteria</taxon>
        <taxon>Acetobacterales</taxon>
        <taxon>Acetobacteraceae</taxon>
        <taxon>Gluconacetobacter</taxon>
    </lineage>
</organism>
<feature type="signal peptide" evidence="1">
    <location>
        <begin position="1"/>
        <end position="20"/>
    </location>
</feature>
<reference evidence="2" key="1">
    <citation type="submission" date="2013-04" db="EMBL/GenBank/DDBJ databases">
        <title>The genome sequencing project of 58 acetic acid bacteria.</title>
        <authorList>
            <person name="Okamoto-Kainuma A."/>
            <person name="Ishikawa M."/>
            <person name="Umino S."/>
            <person name="Koizumi Y."/>
            <person name="Shiwa Y."/>
            <person name="Yoshikawa H."/>
            <person name="Matsutani M."/>
            <person name="Matsushita K."/>
        </authorList>
    </citation>
    <scope>NUCLEOTIDE SEQUENCE</scope>
    <source>
        <strain evidence="2">DSM 12717</strain>
    </source>
</reference>
<gene>
    <name evidence="2" type="ORF">AA12717_2959</name>
</gene>